<dbReference type="Proteomes" id="UP000006004">
    <property type="component" value="Unassembled WGS sequence"/>
</dbReference>
<evidence type="ECO:0000313" key="3">
    <source>
        <dbReference type="EMBL" id="EER68399.1"/>
    </source>
</evidence>
<dbReference type="RefSeq" id="WP_003144468.1">
    <property type="nucleotide sequence ID" value="NZ_ACDZ02000009.1"/>
</dbReference>
<dbReference type="CDD" id="cd00761">
    <property type="entry name" value="Glyco_tranf_GTA_type"/>
    <property type="match status" value="1"/>
</dbReference>
<evidence type="ECO:0000313" key="4">
    <source>
        <dbReference type="Proteomes" id="UP000006004"/>
    </source>
</evidence>
<feature type="domain" description="Glycosyltransferase 2-like" evidence="2">
    <location>
        <begin position="3"/>
        <end position="170"/>
    </location>
</feature>
<dbReference type="PANTHER" id="PTHR22916:SF3">
    <property type="entry name" value="UDP-GLCNAC:BETAGAL BETA-1,3-N-ACETYLGLUCOSAMINYLTRANSFERASE-LIKE PROTEIN 1"/>
    <property type="match status" value="1"/>
</dbReference>
<dbReference type="GO" id="GO:0016758">
    <property type="term" value="F:hexosyltransferase activity"/>
    <property type="evidence" value="ECO:0007669"/>
    <property type="project" value="UniProtKB-ARBA"/>
</dbReference>
<dbReference type="InterPro" id="IPR029044">
    <property type="entry name" value="Nucleotide-diphossugar_trans"/>
</dbReference>
<keyword evidence="3" id="KW-0328">Glycosyltransferase</keyword>
<dbReference type="InterPro" id="IPR001173">
    <property type="entry name" value="Glyco_trans_2-like"/>
</dbReference>
<dbReference type="PANTHER" id="PTHR22916">
    <property type="entry name" value="GLYCOSYLTRANSFERASE"/>
    <property type="match status" value="1"/>
</dbReference>
<protein>
    <submittedName>
        <fullName evidence="3">Glycosyltransferase, group 2 family protein</fullName>
        <ecNumber evidence="3">2.4.-.-</ecNumber>
    </submittedName>
</protein>
<evidence type="ECO:0000256" key="1">
    <source>
        <dbReference type="ARBA" id="ARBA00006739"/>
    </source>
</evidence>
<proteinExistence type="inferred from homology"/>
<dbReference type="GeneID" id="93288671"/>
<comment type="caution">
    <text evidence="3">The sequence shown here is derived from an EMBL/GenBank/DDBJ whole genome shotgun (WGS) entry which is preliminary data.</text>
</comment>
<dbReference type="Gene3D" id="3.90.550.10">
    <property type="entry name" value="Spore Coat Polysaccharide Biosynthesis Protein SpsA, Chain A"/>
    <property type="match status" value="1"/>
</dbReference>
<keyword evidence="3" id="KW-0808">Transferase</keyword>
<dbReference type="Pfam" id="PF00535">
    <property type="entry name" value="Glycos_transf_2"/>
    <property type="match status" value="1"/>
</dbReference>
<dbReference type="EMBL" id="ACDZ02000009">
    <property type="protein sequence ID" value="EER68399.1"/>
    <property type="molecule type" value="Genomic_DNA"/>
</dbReference>
<gene>
    <name evidence="3" type="ORF">GEMHA0001_1127</name>
</gene>
<accession>C5NWI7</accession>
<reference evidence="3" key="2">
    <citation type="submission" date="2009-06" db="EMBL/GenBank/DDBJ databases">
        <authorList>
            <person name="Sebastian Y."/>
            <person name="Madupu R."/>
            <person name="Durkin A.S."/>
            <person name="Torralba M."/>
            <person name="Methe B."/>
            <person name="Sutton G.G."/>
            <person name="Strausberg R.L."/>
            <person name="Nelson K.E."/>
        </authorList>
    </citation>
    <scope>NUCLEOTIDE SEQUENCE [LARGE SCALE GENOMIC DNA]</scope>
    <source>
        <strain evidence="3">ATCC 10379</strain>
    </source>
</reference>
<dbReference type="eggNOG" id="COG1216">
    <property type="taxonomic scope" value="Bacteria"/>
</dbReference>
<organism evidence="3 4">
    <name type="scientific">Gemella haemolysans ATCC 10379</name>
    <dbReference type="NCBI Taxonomy" id="546270"/>
    <lineage>
        <taxon>Bacteria</taxon>
        <taxon>Bacillati</taxon>
        <taxon>Bacillota</taxon>
        <taxon>Bacilli</taxon>
        <taxon>Bacillales</taxon>
        <taxon>Gemellaceae</taxon>
        <taxon>Gemella</taxon>
    </lineage>
</organism>
<dbReference type="SUPFAM" id="SSF53448">
    <property type="entry name" value="Nucleotide-diphospho-sugar transferases"/>
    <property type="match status" value="1"/>
</dbReference>
<dbReference type="AlphaFoldDB" id="C5NWI7"/>
<reference evidence="3" key="1">
    <citation type="submission" date="2009-01" db="EMBL/GenBank/DDBJ databases">
        <authorList>
            <person name="Fulton L."/>
            <person name="Clifton S."/>
            <person name="Chinwalla A.T."/>
            <person name="Mitreva M."/>
            <person name="Sodergren E."/>
            <person name="Weinstock G."/>
            <person name="Clifton S."/>
            <person name="Dooling D.J."/>
            <person name="Fulton B."/>
            <person name="Minx P."/>
            <person name="Pepin K.H."/>
            <person name="Johnson M."/>
            <person name="Bhonagiri V."/>
            <person name="Nash W.E."/>
            <person name="Mardis E.R."/>
            <person name="Wilson R.K."/>
        </authorList>
    </citation>
    <scope>NUCLEOTIDE SEQUENCE [LARGE SCALE GENOMIC DNA]</scope>
    <source>
        <strain evidence="3">ATCC 10379</strain>
    </source>
</reference>
<dbReference type="EC" id="2.4.-.-" evidence="3"/>
<keyword evidence="4" id="KW-1185">Reference proteome</keyword>
<sequence length="328" mass="38271">MISVILPVYNVEDYLHYAMDSLEKQTYKNFEIILVNDGSTDNSGKLCDEYSEKYSNVRAFHKENGGLSDARNFGIQKAKGEFITFLDPDDYLEAYSLELLVGIQEKHDCDIVSTRVKATESYNVYSDYSLVEKDFENVTHMDNDVFLEEAFYDKVVTVSACGKLYRKSILEIPFPKGKIYEDLFVISDHVTRAQKIVHTSLQIYNYYRRPGSIVNSKFSKKQYDFFEAIDKNREFAKKFSKEKDLLPAINIKEVVGAFKLLTTLDKFKKIDIKKIRRIIKMDFKYVVFCKKINAKFKFKYILFLLSPGLFFSIKEFYKKGSEDNCTLD</sequence>
<evidence type="ECO:0000259" key="2">
    <source>
        <dbReference type="Pfam" id="PF00535"/>
    </source>
</evidence>
<comment type="similarity">
    <text evidence="1">Belongs to the glycosyltransferase 2 family.</text>
</comment>
<name>C5NWI7_9BACL</name>